<evidence type="ECO:0000256" key="1">
    <source>
        <dbReference type="ARBA" id="ARBA00002154"/>
    </source>
</evidence>
<dbReference type="Proteomes" id="UP000198341">
    <property type="component" value="Chromosome 16"/>
</dbReference>
<name>K8FD96_9CHLO</name>
<keyword evidence="7" id="KW-0333">Golgi apparatus</keyword>
<evidence type="ECO:0000313" key="11">
    <source>
        <dbReference type="Proteomes" id="UP000198341"/>
    </source>
</evidence>
<evidence type="ECO:0000313" key="10">
    <source>
        <dbReference type="EMBL" id="CCO20263.1"/>
    </source>
</evidence>
<dbReference type="RefSeq" id="XP_007508646.1">
    <property type="nucleotide sequence ID" value="XM_007508584.1"/>
</dbReference>
<keyword evidence="11" id="KW-1185">Reference proteome</keyword>
<dbReference type="STRING" id="41875.K8FD96"/>
<reference evidence="10 11" key="1">
    <citation type="submission" date="2011-10" db="EMBL/GenBank/DDBJ databases">
        <authorList>
            <person name="Genoscope - CEA"/>
        </authorList>
    </citation>
    <scope>NUCLEOTIDE SEQUENCE [LARGE SCALE GENOMIC DNA]</scope>
    <source>
        <strain evidence="10 11">RCC 1105</strain>
    </source>
</reference>
<proteinExistence type="inferred from homology"/>
<evidence type="ECO:0000256" key="7">
    <source>
        <dbReference type="ARBA" id="ARBA00023034"/>
    </source>
</evidence>
<accession>K8FD96</accession>
<keyword evidence="5" id="KW-0732">Signal</keyword>
<evidence type="ECO:0000256" key="9">
    <source>
        <dbReference type="RuleBase" id="RU910717"/>
    </source>
</evidence>
<dbReference type="InterPro" id="IPR051523">
    <property type="entry name" value="KISH_domain"/>
</dbReference>
<evidence type="ECO:0000256" key="4">
    <source>
        <dbReference type="ARBA" id="ARBA00022692"/>
    </source>
</evidence>
<gene>
    <name evidence="10" type="ordered locus">Bathy16g01530</name>
</gene>
<evidence type="ECO:0000256" key="6">
    <source>
        <dbReference type="ARBA" id="ARBA00022989"/>
    </source>
</evidence>
<dbReference type="GO" id="GO:0000139">
    <property type="term" value="C:Golgi membrane"/>
    <property type="evidence" value="ECO:0007669"/>
    <property type="project" value="UniProtKB-SubCell"/>
</dbReference>
<sequence>MSALFDLNSFITTLLFFICACTYVKLKAPYLLERETTGENKGKGGGLVKSVFWKAARVGERLSPYVSIGCLIMAWRTFFYA</sequence>
<comment type="similarity">
    <text evidence="3 9">Belongs to the KISH family.</text>
</comment>
<comment type="subcellular location">
    <subcellularLocation>
        <location evidence="2">Golgi apparatus membrane</location>
        <topology evidence="2">Single-pass type I membrane protein</topology>
    </subcellularLocation>
</comment>
<dbReference type="OrthoDB" id="10034655at2759"/>
<dbReference type="KEGG" id="bpg:Bathy16g01530"/>
<protein>
    <recommendedName>
        <fullName evidence="9">Protein kish</fullName>
    </recommendedName>
</protein>
<keyword evidence="8 9" id="KW-0472">Membrane</keyword>
<dbReference type="Pfam" id="PF06842">
    <property type="entry name" value="DUF1242"/>
    <property type="match status" value="1"/>
</dbReference>
<comment type="caution">
    <text evidence="9">Lacks conserved residue(s) required for the propagation of feature annotation.</text>
</comment>
<evidence type="ECO:0000256" key="2">
    <source>
        <dbReference type="ARBA" id="ARBA00004614"/>
    </source>
</evidence>
<evidence type="ECO:0000256" key="8">
    <source>
        <dbReference type="ARBA" id="ARBA00023136"/>
    </source>
</evidence>
<dbReference type="PANTHER" id="PTHR13229">
    <property type="entry name" value="PROTEIN KISH-A"/>
    <property type="match status" value="1"/>
</dbReference>
<dbReference type="EMBL" id="FO082263">
    <property type="protein sequence ID" value="CCO20263.1"/>
    <property type="molecule type" value="Genomic_DNA"/>
</dbReference>
<dbReference type="AlphaFoldDB" id="K8FD96"/>
<keyword evidence="4 9" id="KW-0812">Transmembrane</keyword>
<comment type="function">
    <text evidence="1 9">Involved in the early part of the secretory pathway.</text>
</comment>
<organism evidence="10 11">
    <name type="scientific">Bathycoccus prasinos</name>
    <dbReference type="NCBI Taxonomy" id="41875"/>
    <lineage>
        <taxon>Eukaryota</taxon>
        <taxon>Viridiplantae</taxon>
        <taxon>Chlorophyta</taxon>
        <taxon>Mamiellophyceae</taxon>
        <taxon>Mamiellales</taxon>
        <taxon>Bathycoccaceae</taxon>
        <taxon>Bathycoccus</taxon>
    </lineage>
</organism>
<evidence type="ECO:0000256" key="3">
    <source>
        <dbReference type="ARBA" id="ARBA00008961"/>
    </source>
</evidence>
<dbReference type="InterPro" id="IPR009653">
    <property type="entry name" value="Ksh1"/>
</dbReference>
<evidence type="ECO:0000256" key="5">
    <source>
        <dbReference type="ARBA" id="ARBA00022729"/>
    </source>
</evidence>
<feature type="transmembrane region" description="Helical" evidence="9">
    <location>
        <begin position="7"/>
        <end position="26"/>
    </location>
</feature>
<dbReference type="GeneID" id="19011261"/>
<keyword evidence="6 9" id="KW-1133">Transmembrane helix</keyword>
<dbReference type="eggNOG" id="ENOG502SCG7">
    <property type="taxonomic scope" value="Eukaryota"/>
</dbReference>
<feature type="transmembrane region" description="Helical" evidence="9">
    <location>
        <begin position="62"/>
        <end position="79"/>
    </location>
</feature>